<dbReference type="PANTHER" id="PTHR10629:SF52">
    <property type="entry name" value="DNA (CYTOSINE-5)-METHYLTRANSFERASE 1"/>
    <property type="match status" value="1"/>
</dbReference>
<feature type="non-terminal residue" evidence="5">
    <location>
        <position position="176"/>
    </location>
</feature>
<evidence type="ECO:0000256" key="3">
    <source>
        <dbReference type="ARBA" id="ARBA00022679"/>
    </source>
</evidence>
<dbReference type="GO" id="GO:0032259">
    <property type="term" value="P:methylation"/>
    <property type="evidence" value="ECO:0007669"/>
    <property type="project" value="UniProtKB-KW"/>
</dbReference>
<dbReference type="PRINTS" id="PR00105">
    <property type="entry name" value="C5METTRFRASE"/>
</dbReference>
<dbReference type="Gene3D" id="3.40.50.150">
    <property type="entry name" value="Vaccinia Virus protein VP39"/>
    <property type="match status" value="1"/>
</dbReference>
<keyword evidence="3 5" id="KW-0808">Transferase</keyword>
<dbReference type="PROSITE" id="PS00094">
    <property type="entry name" value="C5_MTASE_1"/>
    <property type="match status" value="1"/>
</dbReference>
<proteinExistence type="predicted"/>
<reference evidence="5" key="2">
    <citation type="journal article" date="2014" name="ISME J.">
        <title>Microbial stratification in low pH oxic and suboxic macroscopic growths along an acid mine drainage.</title>
        <authorList>
            <person name="Mendez-Garcia C."/>
            <person name="Mesa V."/>
            <person name="Sprenger R.R."/>
            <person name="Richter M."/>
            <person name="Diez M.S."/>
            <person name="Solano J."/>
            <person name="Bargiela R."/>
            <person name="Golyshina O.V."/>
            <person name="Manteca A."/>
            <person name="Ramos J.L."/>
            <person name="Gallego J.R."/>
            <person name="Llorente I."/>
            <person name="Martins Dos Santos V.A."/>
            <person name="Jensen O.N."/>
            <person name="Pelaez A.I."/>
            <person name="Sanchez J."/>
            <person name="Ferrer M."/>
        </authorList>
    </citation>
    <scope>NUCLEOTIDE SEQUENCE</scope>
</reference>
<evidence type="ECO:0000313" key="5">
    <source>
        <dbReference type="EMBL" id="EQD48709.1"/>
    </source>
</evidence>
<reference evidence="5" key="1">
    <citation type="submission" date="2013-08" db="EMBL/GenBank/DDBJ databases">
        <authorList>
            <person name="Mendez C."/>
            <person name="Richter M."/>
            <person name="Ferrer M."/>
            <person name="Sanchez J."/>
        </authorList>
    </citation>
    <scope>NUCLEOTIDE SEQUENCE</scope>
</reference>
<feature type="non-terminal residue" evidence="5">
    <location>
        <position position="1"/>
    </location>
</feature>
<keyword evidence="2 5" id="KW-0489">Methyltransferase</keyword>
<dbReference type="PANTHER" id="PTHR10629">
    <property type="entry name" value="CYTOSINE-SPECIFIC METHYLTRANSFERASE"/>
    <property type="match status" value="1"/>
</dbReference>
<dbReference type="InterPro" id="IPR018117">
    <property type="entry name" value="C5_DNA_meth_AS"/>
</dbReference>
<evidence type="ECO:0000256" key="2">
    <source>
        <dbReference type="ARBA" id="ARBA00022603"/>
    </source>
</evidence>
<dbReference type="AlphaFoldDB" id="T1B6T9"/>
<comment type="caution">
    <text evidence="5">The sequence shown here is derived from an EMBL/GenBank/DDBJ whole genome shotgun (WGS) entry which is preliminary data.</text>
</comment>
<dbReference type="EC" id="2.1.1.37" evidence="1"/>
<accession>T1B6T9</accession>
<evidence type="ECO:0000256" key="1">
    <source>
        <dbReference type="ARBA" id="ARBA00011975"/>
    </source>
</evidence>
<gene>
    <name evidence="5" type="ORF">B1A_13943</name>
</gene>
<dbReference type="PROSITE" id="PS51679">
    <property type="entry name" value="SAM_MT_C5"/>
    <property type="match status" value="1"/>
</dbReference>
<dbReference type="SUPFAM" id="SSF53335">
    <property type="entry name" value="S-adenosyl-L-methionine-dependent methyltransferases"/>
    <property type="match status" value="1"/>
</dbReference>
<evidence type="ECO:0000256" key="4">
    <source>
        <dbReference type="ARBA" id="ARBA00022691"/>
    </source>
</evidence>
<sequence>RLLWGVRLWLFGKNNAAGLPNSPRTSLIALMFEGGCQLRSVELFVGAGGLAIGTAQAGFAHESVIDCDQFACATLRRNKAEGVAPAKDWEIIERDVREYDFSRHQGNADVVIGGPPCQPFSLGGKHLGAADQRNMFPQAVRAVREIAPKAFMFENVRGLLRRNFANDYSYIIKQLT</sequence>
<dbReference type="Pfam" id="PF00145">
    <property type="entry name" value="DNA_methylase"/>
    <property type="match status" value="1"/>
</dbReference>
<dbReference type="InterPro" id="IPR029063">
    <property type="entry name" value="SAM-dependent_MTases_sf"/>
</dbReference>
<dbReference type="GO" id="GO:0003886">
    <property type="term" value="F:DNA (cytosine-5-)-methyltransferase activity"/>
    <property type="evidence" value="ECO:0007669"/>
    <property type="project" value="UniProtKB-EC"/>
</dbReference>
<dbReference type="InterPro" id="IPR001525">
    <property type="entry name" value="C5_MeTfrase"/>
</dbReference>
<name>T1B6T9_9ZZZZ</name>
<keyword evidence="4" id="KW-0949">S-adenosyl-L-methionine</keyword>
<dbReference type="InterPro" id="IPR050390">
    <property type="entry name" value="C5-Methyltransferase"/>
</dbReference>
<protein>
    <recommendedName>
        <fullName evidence="1">DNA (cytosine-5-)-methyltransferase</fullName>
        <ecNumber evidence="1">2.1.1.37</ecNumber>
    </recommendedName>
</protein>
<dbReference type="EMBL" id="AUZX01010232">
    <property type="protein sequence ID" value="EQD48709.1"/>
    <property type="molecule type" value="Genomic_DNA"/>
</dbReference>
<organism evidence="5">
    <name type="scientific">mine drainage metagenome</name>
    <dbReference type="NCBI Taxonomy" id="410659"/>
    <lineage>
        <taxon>unclassified sequences</taxon>
        <taxon>metagenomes</taxon>
        <taxon>ecological metagenomes</taxon>
    </lineage>
</organism>